<dbReference type="CDD" id="cd03254">
    <property type="entry name" value="ABCC_Glucan_exporter_like"/>
    <property type="match status" value="1"/>
</dbReference>
<evidence type="ECO:0000256" key="8">
    <source>
        <dbReference type="SAM" id="Phobius"/>
    </source>
</evidence>
<dbReference type="PROSITE" id="PS50893">
    <property type="entry name" value="ABC_TRANSPORTER_2"/>
    <property type="match status" value="1"/>
</dbReference>
<dbReference type="PANTHER" id="PTHR43394:SF1">
    <property type="entry name" value="ATP-BINDING CASSETTE SUB-FAMILY B MEMBER 10, MITOCHONDRIAL"/>
    <property type="match status" value="1"/>
</dbReference>
<dbReference type="EMBL" id="NBTM02000001">
    <property type="protein sequence ID" value="PNL90738.1"/>
    <property type="molecule type" value="Genomic_DNA"/>
</dbReference>
<dbReference type="Pfam" id="PF00664">
    <property type="entry name" value="ABC_membrane"/>
    <property type="match status" value="1"/>
</dbReference>
<dbReference type="InterPro" id="IPR003439">
    <property type="entry name" value="ABC_transporter-like_ATP-bd"/>
</dbReference>
<evidence type="ECO:0000256" key="1">
    <source>
        <dbReference type="ARBA" id="ARBA00004651"/>
    </source>
</evidence>
<sequence>MENSSQTKFSLADQVRIFKGIIGFGKPYWLPFALSFVATAIVAAISAYLPIIIQRYLDEVLGTNSATLQVTIQVTVFYFGLTLLKVATYYFRDFTFKLTAEKTVANMRNTVYQKVVHLGMRYFDQTPNGSVVSRVTNDTETIKEFWQVFLSFFDGLLNIVAITYAMFTLDAGLALVFMAFVPVMFILIYIYQRQSTFIYGRMRVALSTLNAKLSESISGMNIIQNYGQQKRVMQEFDDVNQTYVRARVGMFKMNALLLQPAINLLEAIALVLVLYIFGFQDLQGVAINVGVVYAFTSYAKSFFQPMGQMMDSLSIFQDGMVSGSRVLALLDNPEMAPVSNPGAAGKVAEGHIQIKDLSFSYDEKKQVLHDINIDIKPGQTVAFVGQTGSGKSSIINVLMRFYEFNQGDILIDGQSIKDIPLKQLREDIGLVLQDSFMFYGDIAENIRLHGDYSDDMVRAAAQFVKADDFIESLDDGYHAKVIEGGAAFSTGQKQLLSFARSILREPKILVLDEATANIDTETEQKIQSGLANMRIGRTTIIIAHRLSTIKDADQIIVLKNGHIIEHGNHDDLIAQGGTYYNMYQLQTYSDAHQDIDEGETDDL</sequence>
<organism evidence="12 13">
    <name type="scientific">Aerococcus viridans</name>
    <dbReference type="NCBI Taxonomy" id="1377"/>
    <lineage>
        <taxon>Bacteria</taxon>
        <taxon>Bacillati</taxon>
        <taxon>Bacillota</taxon>
        <taxon>Bacilli</taxon>
        <taxon>Lactobacillales</taxon>
        <taxon>Aerococcaceae</taxon>
        <taxon>Aerococcus</taxon>
    </lineage>
</organism>
<dbReference type="GO" id="GO:0015421">
    <property type="term" value="F:ABC-type oligopeptide transporter activity"/>
    <property type="evidence" value="ECO:0007669"/>
    <property type="project" value="TreeGrafter"/>
</dbReference>
<keyword evidence="6 8" id="KW-1133">Transmembrane helix</keyword>
<name>A0A1W9G1K1_9LACT</name>
<dbReference type="CDD" id="cd18544">
    <property type="entry name" value="ABC_6TM_TmrA_like"/>
    <property type="match status" value="1"/>
</dbReference>
<dbReference type="EMBL" id="NBTM02000001">
    <property type="protein sequence ID" value="PNL92404.1"/>
    <property type="molecule type" value="Genomic_DNA"/>
</dbReference>
<gene>
    <name evidence="11" type="ORF">A6J77_000040</name>
    <name evidence="12" type="ORF">A6J77_009225</name>
</gene>
<dbReference type="PROSITE" id="PS50929">
    <property type="entry name" value="ABC_TM1F"/>
    <property type="match status" value="1"/>
</dbReference>
<dbReference type="InterPro" id="IPR003593">
    <property type="entry name" value="AAA+_ATPase"/>
</dbReference>
<protein>
    <submittedName>
        <fullName evidence="12">Multidrug ABC transporter ATP-binding protein</fullName>
    </submittedName>
</protein>
<evidence type="ECO:0000256" key="3">
    <source>
        <dbReference type="ARBA" id="ARBA00022692"/>
    </source>
</evidence>
<dbReference type="InterPro" id="IPR036640">
    <property type="entry name" value="ABC1_TM_sf"/>
</dbReference>
<keyword evidence="2" id="KW-0813">Transport</keyword>
<feature type="transmembrane region" description="Helical" evidence="8">
    <location>
        <begin position="255"/>
        <end position="279"/>
    </location>
</feature>
<evidence type="ECO:0000256" key="5">
    <source>
        <dbReference type="ARBA" id="ARBA00022840"/>
    </source>
</evidence>
<evidence type="ECO:0000313" key="13">
    <source>
        <dbReference type="Proteomes" id="UP000192813"/>
    </source>
</evidence>
<comment type="subcellular location">
    <subcellularLocation>
        <location evidence="1">Cell membrane</location>
        <topology evidence="1">Multi-pass membrane protein</topology>
    </subcellularLocation>
</comment>
<dbReference type="InterPro" id="IPR011527">
    <property type="entry name" value="ABC1_TM_dom"/>
</dbReference>
<dbReference type="AlphaFoldDB" id="A0A1W9G1K1"/>
<evidence type="ECO:0000256" key="6">
    <source>
        <dbReference type="ARBA" id="ARBA00022989"/>
    </source>
</evidence>
<evidence type="ECO:0000256" key="7">
    <source>
        <dbReference type="ARBA" id="ARBA00023136"/>
    </source>
</evidence>
<keyword evidence="7 8" id="KW-0472">Membrane</keyword>
<proteinExistence type="predicted"/>
<dbReference type="eggNOG" id="COG1132">
    <property type="taxonomic scope" value="Bacteria"/>
</dbReference>
<feature type="transmembrane region" description="Helical" evidence="8">
    <location>
        <begin position="71"/>
        <end position="91"/>
    </location>
</feature>
<dbReference type="FunFam" id="3.40.50.300:FF:000287">
    <property type="entry name" value="Multidrug ABC transporter ATP-binding protein"/>
    <property type="match status" value="1"/>
</dbReference>
<reference evidence="13" key="2">
    <citation type="submission" date="2017-12" db="EMBL/GenBank/DDBJ databases">
        <title>FDA dAtabase for Regulatory Grade micrObial Sequences (FDA-ARGOS): Supporting development and validation of Infectious Disease Dx tests.</title>
        <authorList>
            <person name="Hoffmann M."/>
            <person name="Allard M."/>
            <person name="Evans P."/>
            <person name="Brown E."/>
            <person name="Tallon L."/>
            <person name="Sadzewicz L."/>
            <person name="Sengamalay N."/>
            <person name="Ott S."/>
            <person name="Godinez A."/>
            <person name="Nagaraj S."/>
            <person name="Vavikolanu K."/>
            <person name="Aluvathingal J."/>
            <person name="Nadendla S."/>
            <person name="Sichtig H."/>
        </authorList>
    </citation>
    <scope>NUCLEOTIDE SEQUENCE [LARGE SCALE GENOMIC DNA]</scope>
    <source>
        <strain evidence="13">FDAARGOS_249</strain>
    </source>
</reference>
<comment type="caution">
    <text evidence="12">The sequence shown here is derived from an EMBL/GenBank/DDBJ whole genome shotgun (WGS) entry which is preliminary data.</text>
</comment>
<feature type="transmembrane region" description="Helical" evidence="8">
    <location>
        <begin position="28"/>
        <end position="51"/>
    </location>
</feature>
<evidence type="ECO:0000256" key="2">
    <source>
        <dbReference type="ARBA" id="ARBA00022448"/>
    </source>
</evidence>
<dbReference type="GO" id="GO:0005524">
    <property type="term" value="F:ATP binding"/>
    <property type="evidence" value="ECO:0007669"/>
    <property type="project" value="UniProtKB-KW"/>
</dbReference>
<keyword evidence="3 8" id="KW-0812">Transmembrane</keyword>
<dbReference type="SUPFAM" id="SSF52540">
    <property type="entry name" value="P-loop containing nucleoside triphosphate hydrolases"/>
    <property type="match status" value="1"/>
</dbReference>
<evidence type="ECO:0000313" key="11">
    <source>
        <dbReference type="EMBL" id="PNL90738.1"/>
    </source>
</evidence>
<dbReference type="SUPFAM" id="SSF90123">
    <property type="entry name" value="ABC transporter transmembrane region"/>
    <property type="match status" value="1"/>
</dbReference>
<keyword evidence="4" id="KW-0547">Nucleotide-binding</keyword>
<feature type="domain" description="ABC transporter" evidence="9">
    <location>
        <begin position="352"/>
        <end position="585"/>
    </location>
</feature>
<dbReference type="RefSeq" id="WP_083067519.1">
    <property type="nucleotide sequence ID" value="NZ_NBTM02000001.1"/>
</dbReference>
<dbReference type="Gene3D" id="1.20.1560.10">
    <property type="entry name" value="ABC transporter type 1, transmembrane domain"/>
    <property type="match status" value="1"/>
</dbReference>
<keyword evidence="5 12" id="KW-0067">ATP-binding</keyword>
<dbReference type="SMART" id="SM00382">
    <property type="entry name" value="AAA"/>
    <property type="match status" value="1"/>
</dbReference>
<accession>A0A1W9G1K1</accession>
<dbReference type="PANTHER" id="PTHR43394">
    <property type="entry name" value="ATP-DEPENDENT PERMEASE MDL1, MITOCHONDRIAL"/>
    <property type="match status" value="1"/>
</dbReference>
<dbReference type="GO" id="GO:0016887">
    <property type="term" value="F:ATP hydrolysis activity"/>
    <property type="evidence" value="ECO:0007669"/>
    <property type="project" value="InterPro"/>
</dbReference>
<evidence type="ECO:0000259" key="9">
    <source>
        <dbReference type="PROSITE" id="PS50893"/>
    </source>
</evidence>
<dbReference type="Gene3D" id="3.40.50.300">
    <property type="entry name" value="P-loop containing nucleotide triphosphate hydrolases"/>
    <property type="match status" value="1"/>
</dbReference>
<reference evidence="12" key="1">
    <citation type="submission" date="2017-12" db="EMBL/GenBank/DDBJ databases">
        <title>FDA dAtabase for Regulatory Grade micrObial Sequences (FDA-ARGOS): Supporting development and validation of Infectious Disease Dx tests.</title>
        <authorList>
            <person name="Campos J."/>
            <person name="Goldberg B."/>
            <person name="Tallon L.J."/>
            <person name="Sadzewicz L."/>
            <person name="Sengamalay N."/>
            <person name="Ott S."/>
            <person name="Godinez A."/>
            <person name="Nagaraj S."/>
            <person name="Vyas G."/>
            <person name="Aluvathingal J."/>
            <person name="Nadendla S."/>
            <person name="Geyer C."/>
            <person name="Nandy P."/>
            <person name="Hobson J."/>
            <person name="Sichtig H."/>
        </authorList>
    </citation>
    <scope>NUCLEOTIDE SEQUENCE</scope>
    <source>
        <strain evidence="12">FDAARGOS_249</strain>
    </source>
</reference>
<evidence type="ECO:0000313" key="12">
    <source>
        <dbReference type="EMBL" id="PNL92404.1"/>
    </source>
</evidence>
<dbReference type="GO" id="GO:0005886">
    <property type="term" value="C:plasma membrane"/>
    <property type="evidence" value="ECO:0007669"/>
    <property type="project" value="UniProtKB-SubCell"/>
</dbReference>
<dbReference type="Proteomes" id="UP000192813">
    <property type="component" value="Unassembled WGS sequence"/>
</dbReference>
<dbReference type="InterPro" id="IPR027417">
    <property type="entry name" value="P-loop_NTPase"/>
</dbReference>
<evidence type="ECO:0000256" key="4">
    <source>
        <dbReference type="ARBA" id="ARBA00022741"/>
    </source>
</evidence>
<feature type="transmembrane region" description="Helical" evidence="8">
    <location>
        <begin position="148"/>
        <end position="167"/>
    </location>
</feature>
<dbReference type="Pfam" id="PF00005">
    <property type="entry name" value="ABC_tran"/>
    <property type="match status" value="1"/>
</dbReference>
<dbReference type="InterPro" id="IPR039421">
    <property type="entry name" value="Type_1_exporter"/>
</dbReference>
<evidence type="ECO:0000259" key="10">
    <source>
        <dbReference type="PROSITE" id="PS50929"/>
    </source>
</evidence>
<feature type="domain" description="ABC transmembrane type-1" evidence="10">
    <location>
        <begin position="33"/>
        <end position="318"/>
    </location>
</feature>
<feature type="transmembrane region" description="Helical" evidence="8">
    <location>
        <begin position="173"/>
        <end position="191"/>
    </location>
</feature>